<evidence type="ECO:0008006" key="3">
    <source>
        <dbReference type="Google" id="ProtNLM"/>
    </source>
</evidence>
<organism evidence="1 2">
    <name type="scientific">Sphaerobolus stellatus (strain SS14)</name>
    <dbReference type="NCBI Taxonomy" id="990650"/>
    <lineage>
        <taxon>Eukaryota</taxon>
        <taxon>Fungi</taxon>
        <taxon>Dikarya</taxon>
        <taxon>Basidiomycota</taxon>
        <taxon>Agaricomycotina</taxon>
        <taxon>Agaricomycetes</taxon>
        <taxon>Phallomycetidae</taxon>
        <taxon>Geastrales</taxon>
        <taxon>Sphaerobolaceae</taxon>
        <taxon>Sphaerobolus</taxon>
    </lineage>
</organism>
<name>A0A0C9V485_SPHS4</name>
<dbReference type="SUPFAM" id="SSF81383">
    <property type="entry name" value="F-box domain"/>
    <property type="match status" value="1"/>
</dbReference>
<proteinExistence type="predicted"/>
<evidence type="ECO:0000313" key="2">
    <source>
        <dbReference type="Proteomes" id="UP000054279"/>
    </source>
</evidence>
<evidence type="ECO:0000313" key="1">
    <source>
        <dbReference type="EMBL" id="KIJ36552.1"/>
    </source>
</evidence>
<accession>A0A0C9V485</accession>
<dbReference type="AlphaFoldDB" id="A0A0C9V485"/>
<dbReference type="EMBL" id="KN837177">
    <property type="protein sequence ID" value="KIJ36552.1"/>
    <property type="molecule type" value="Genomic_DNA"/>
</dbReference>
<dbReference type="Proteomes" id="UP000054279">
    <property type="component" value="Unassembled WGS sequence"/>
</dbReference>
<keyword evidence="2" id="KW-1185">Reference proteome</keyword>
<dbReference type="HOGENOM" id="CLU_608554_0_0_1"/>
<protein>
    <recommendedName>
        <fullName evidence="3">F-box domain-containing protein</fullName>
    </recommendedName>
</protein>
<feature type="non-terminal residue" evidence="1">
    <location>
        <position position="467"/>
    </location>
</feature>
<dbReference type="InterPro" id="IPR036047">
    <property type="entry name" value="F-box-like_dom_sf"/>
</dbReference>
<sequence>KHKSSIFRRIRHSIGSISMNLSPGKSAVAIIPATKVPEQATRISIHTLTDEILTAIFLSIFPQLRYNRDHASMLVCKRWETIITKTPYFWSAIIIYRVDDCGEDLIKRQLQRSGVHPLEFFVRHSKRSFISAIPLKILQLLRDNLKRIRTFSGCITKFKTLFPPQQITGMPSLQMFNTISPLPPTQESSQPAVGSILAPQLVFLAVAEVDHIFLITTPEPEPKKLKYLKYLCISSASVSMLCYTVLALLRRCPNLVRFPELIEFSAEVHYTTDANLFFQSLHCPKLKRLRCADFLSEYASRQVCWYFLMEYSDTLEDIVGPVNLCDRSVSPIDDGLSIIDLIPMDFFEIFLPCEDGPYDRWGCPKLKTLILLCLDIESGSLIKVVKRRCIPNARLPETEPDEPQEDKDIKGRLQSVSVTACYFLTNSVYEEIIQLEKLYFKVFKFNPSEYLVAAKYCLPGQNHPEML</sequence>
<gene>
    <name evidence="1" type="ORF">M422DRAFT_34231</name>
</gene>
<reference evidence="1 2" key="1">
    <citation type="submission" date="2014-06" db="EMBL/GenBank/DDBJ databases">
        <title>Evolutionary Origins and Diversification of the Mycorrhizal Mutualists.</title>
        <authorList>
            <consortium name="DOE Joint Genome Institute"/>
            <consortium name="Mycorrhizal Genomics Consortium"/>
            <person name="Kohler A."/>
            <person name="Kuo A."/>
            <person name="Nagy L.G."/>
            <person name="Floudas D."/>
            <person name="Copeland A."/>
            <person name="Barry K.W."/>
            <person name="Cichocki N."/>
            <person name="Veneault-Fourrey C."/>
            <person name="LaButti K."/>
            <person name="Lindquist E.A."/>
            <person name="Lipzen A."/>
            <person name="Lundell T."/>
            <person name="Morin E."/>
            <person name="Murat C."/>
            <person name="Riley R."/>
            <person name="Ohm R."/>
            <person name="Sun H."/>
            <person name="Tunlid A."/>
            <person name="Henrissat B."/>
            <person name="Grigoriev I.V."/>
            <person name="Hibbett D.S."/>
            <person name="Martin F."/>
        </authorList>
    </citation>
    <scope>NUCLEOTIDE SEQUENCE [LARGE SCALE GENOMIC DNA]</scope>
    <source>
        <strain evidence="1 2">SS14</strain>
    </source>
</reference>